<dbReference type="EMBL" id="NBUC01000039">
    <property type="protein sequence ID" value="PLU07642.1"/>
    <property type="molecule type" value="Genomic_DNA"/>
</dbReference>
<organism evidence="2 3">
    <name type="scientific">Sinorhizobium medicae</name>
    <dbReference type="NCBI Taxonomy" id="110321"/>
    <lineage>
        <taxon>Bacteria</taxon>
        <taxon>Pseudomonadati</taxon>
        <taxon>Pseudomonadota</taxon>
        <taxon>Alphaproteobacteria</taxon>
        <taxon>Hyphomicrobiales</taxon>
        <taxon>Rhizobiaceae</taxon>
        <taxon>Sinorhizobium/Ensifer group</taxon>
        <taxon>Sinorhizobium</taxon>
    </lineage>
</organism>
<gene>
    <name evidence="2" type="ORF">BMJ33_04370</name>
</gene>
<dbReference type="Proteomes" id="UP001190825">
    <property type="component" value="Unassembled WGS sequence"/>
</dbReference>
<keyword evidence="1" id="KW-0472">Membrane</keyword>
<evidence type="ECO:0000313" key="2">
    <source>
        <dbReference type="EMBL" id="PLU07642.1"/>
    </source>
</evidence>
<proteinExistence type="predicted"/>
<evidence type="ECO:0000256" key="1">
    <source>
        <dbReference type="SAM" id="Phobius"/>
    </source>
</evidence>
<evidence type="ECO:0000313" key="3">
    <source>
        <dbReference type="Proteomes" id="UP001190825"/>
    </source>
</evidence>
<accession>A0ABX4TTC5</accession>
<keyword evidence="1" id="KW-1133">Transmembrane helix</keyword>
<sequence>MNGRSCQEPEYHASAGLPVSILLLSVLAISGYLLVGGSSSHVEQAGSKVYLPVAQTQGR</sequence>
<reference evidence="2 3" key="1">
    <citation type="journal article" date="2018" name="FEMS Microbiol. Ecol.">
        <title>Co-invading symbiotic mutualists of Medicago polymorpha retain high ancestral diversity and contain diverse accessory genomes.</title>
        <authorList>
            <person name="Porter S.S."/>
            <person name="Faber-Hammond J.J."/>
            <person name="Friesen M.L."/>
        </authorList>
    </citation>
    <scope>NUCLEOTIDE SEQUENCE [LARGE SCALE GENOMIC DNA]</scope>
    <source>
        <strain evidence="2 3">Str16</strain>
    </source>
</reference>
<feature type="transmembrane region" description="Helical" evidence="1">
    <location>
        <begin position="15"/>
        <end position="35"/>
    </location>
</feature>
<comment type="caution">
    <text evidence="2">The sequence shown here is derived from an EMBL/GenBank/DDBJ whole genome shotgun (WGS) entry which is preliminary data.</text>
</comment>
<keyword evidence="3" id="KW-1185">Reference proteome</keyword>
<protein>
    <submittedName>
        <fullName evidence="2">Uncharacterized protein</fullName>
    </submittedName>
</protein>
<keyword evidence="1" id="KW-0812">Transmembrane</keyword>
<name>A0ABX4TTC5_9HYPH</name>